<evidence type="ECO:0000256" key="7">
    <source>
        <dbReference type="ARBA" id="ARBA00023136"/>
    </source>
</evidence>
<evidence type="ECO:0000256" key="5">
    <source>
        <dbReference type="ARBA" id="ARBA00022692"/>
    </source>
</evidence>
<evidence type="ECO:0000256" key="6">
    <source>
        <dbReference type="ARBA" id="ARBA00022989"/>
    </source>
</evidence>
<accession>A0A7M5WW22</accession>
<feature type="transmembrane region" description="Helical" evidence="9">
    <location>
        <begin position="279"/>
        <end position="295"/>
    </location>
</feature>
<feature type="compositionally biased region" description="Low complexity" evidence="8">
    <location>
        <begin position="12"/>
        <end position="23"/>
    </location>
</feature>
<keyword evidence="11" id="KW-1185">Reference proteome</keyword>
<comment type="similarity">
    <text evidence="2">Belongs to the dpy-19 family.</text>
</comment>
<evidence type="ECO:0000256" key="2">
    <source>
        <dbReference type="ARBA" id="ARBA00008744"/>
    </source>
</evidence>
<reference evidence="10" key="1">
    <citation type="submission" date="2021-01" db="UniProtKB">
        <authorList>
            <consortium name="EnsemblMetazoa"/>
        </authorList>
    </citation>
    <scope>IDENTIFICATION</scope>
</reference>
<feature type="transmembrane region" description="Helical" evidence="9">
    <location>
        <begin position="34"/>
        <end position="53"/>
    </location>
</feature>
<feature type="transmembrane region" description="Helical" evidence="9">
    <location>
        <begin position="206"/>
        <end position="224"/>
    </location>
</feature>
<feature type="compositionally biased region" description="Basic residues" evidence="8">
    <location>
        <begin position="1"/>
        <end position="11"/>
    </location>
</feature>
<feature type="region of interest" description="Disordered" evidence="8">
    <location>
        <begin position="1"/>
        <end position="23"/>
    </location>
</feature>
<dbReference type="Pfam" id="PF10034">
    <property type="entry name" value="Dpy19"/>
    <property type="match status" value="1"/>
</dbReference>
<feature type="transmembrane region" description="Helical" evidence="9">
    <location>
        <begin position="446"/>
        <end position="464"/>
    </location>
</feature>
<feature type="transmembrane region" description="Helical" evidence="9">
    <location>
        <begin position="302"/>
        <end position="321"/>
    </location>
</feature>
<keyword evidence="5 9" id="KW-0812">Transmembrane</keyword>
<evidence type="ECO:0000256" key="8">
    <source>
        <dbReference type="SAM" id="MobiDB-lite"/>
    </source>
</evidence>
<feature type="transmembrane region" description="Helical" evidence="9">
    <location>
        <begin position="409"/>
        <end position="430"/>
    </location>
</feature>
<evidence type="ECO:0000256" key="4">
    <source>
        <dbReference type="ARBA" id="ARBA00022679"/>
    </source>
</evidence>
<name>A0A7M5WW22_9CNID</name>
<dbReference type="PANTHER" id="PTHR31488:SF3">
    <property type="entry name" value="C-MANNOSYLTRANSFERASE DPY19L3"/>
    <property type="match status" value="1"/>
</dbReference>
<dbReference type="PANTHER" id="PTHR31488">
    <property type="entry name" value="DPY-19-LIKE 1, LIKE (H. SAPIENS)"/>
    <property type="match status" value="1"/>
</dbReference>
<keyword evidence="4" id="KW-0808">Transferase</keyword>
<evidence type="ECO:0000313" key="11">
    <source>
        <dbReference type="Proteomes" id="UP000594262"/>
    </source>
</evidence>
<dbReference type="GO" id="GO:0000030">
    <property type="term" value="F:mannosyltransferase activity"/>
    <property type="evidence" value="ECO:0007669"/>
    <property type="project" value="TreeGrafter"/>
</dbReference>
<keyword evidence="3" id="KW-0328">Glycosyltransferase</keyword>
<evidence type="ECO:0008006" key="12">
    <source>
        <dbReference type="Google" id="ProtNLM"/>
    </source>
</evidence>
<dbReference type="InterPro" id="IPR018732">
    <property type="entry name" value="Dpy-19/Dpy-19-like"/>
</dbReference>
<dbReference type="OrthoDB" id="6019623at2759"/>
<evidence type="ECO:0000256" key="9">
    <source>
        <dbReference type="SAM" id="Phobius"/>
    </source>
</evidence>
<sequence>MKSKSKFKSKQSSKSSTNNANENNDSNFDRIGEILVIIVGLGIALYLGYRYAIYSKEIHENEMWFSNIKQVEREISFRTESGLYFSYYKQLVLAPSLSQGLYELTHDNRTEHLRTINILERFNIYQEVILGIIYRSFSQAMKDSWQYVYFYIDSVFALHGLYMVAIFITTWQMSGTFLAGVLSVGFFVFNRFNMTRLAFTVPLRESFSLPFIYIQIAAITFFLRKKCSAREEKVHLVIVSLSTFLLTLFWQFAQFVLLLEAFALFGLYAMEFTESRKVKPLYCIMLGSLASVCFVQFGNDMLYTALVGSFCIASLLLMSVWKPGTGFFWKLFLLTAQIITVFVITFGLNFAIKKITKVDSDEHVFKFVSSKLGLGDAALKKDFDALMYLCEGGFQFMPMSTFQVLTDGVVFPVYAMSGIVIILVLVFSYFQKLRGTETLLDDYPEIIFNVILNVFFGGMALTTIRMKFLWMPHMCILAAGIICHQKTWKTCLESIHFKGFLNFAVRQSIPVLILSVLLYKKLDVTREELKRLSEFHDPDTVQLMEWIKKETPTDAAFTGSMQLMAGVKLCTDRPITNHPHYENKFLRERTREVCFI</sequence>
<proteinExistence type="inferred from homology"/>
<protein>
    <recommendedName>
        <fullName evidence="12">C-mannosyltransferase DPY19L3</fullName>
    </recommendedName>
</protein>
<feature type="transmembrane region" description="Helical" evidence="9">
    <location>
        <begin position="327"/>
        <end position="352"/>
    </location>
</feature>
<organism evidence="10 11">
    <name type="scientific">Clytia hemisphaerica</name>
    <dbReference type="NCBI Taxonomy" id="252671"/>
    <lineage>
        <taxon>Eukaryota</taxon>
        <taxon>Metazoa</taxon>
        <taxon>Cnidaria</taxon>
        <taxon>Hydrozoa</taxon>
        <taxon>Hydroidolina</taxon>
        <taxon>Leptothecata</taxon>
        <taxon>Obeliida</taxon>
        <taxon>Clytiidae</taxon>
        <taxon>Clytia</taxon>
    </lineage>
</organism>
<evidence type="ECO:0000256" key="3">
    <source>
        <dbReference type="ARBA" id="ARBA00022676"/>
    </source>
</evidence>
<dbReference type="AlphaFoldDB" id="A0A7M5WW22"/>
<dbReference type="Proteomes" id="UP000594262">
    <property type="component" value="Unplaced"/>
</dbReference>
<dbReference type="EnsemblMetazoa" id="CLYHEMT013735.1">
    <property type="protein sequence ID" value="CLYHEMP013735.1"/>
    <property type="gene ID" value="CLYHEMG013735"/>
</dbReference>
<feature type="transmembrane region" description="Helical" evidence="9">
    <location>
        <begin position="148"/>
        <end position="168"/>
    </location>
</feature>
<evidence type="ECO:0000313" key="10">
    <source>
        <dbReference type="EnsemblMetazoa" id="CLYHEMP013735.1"/>
    </source>
</evidence>
<evidence type="ECO:0000256" key="1">
    <source>
        <dbReference type="ARBA" id="ARBA00004141"/>
    </source>
</evidence>
<comment type="subcellular location">
    <subcellularLocation>
        <location evidence="1">Membrane</location>
        <topology evidence="1">Multi-pass membrane protein</topology>
    </subcellularLocation>
</comment>
<keyword evidence="7 9" id="KW-0472">Membrane</keyword>
<feature type="transmembrane region" description="Helical" evidence="9">
    <location>
        <begin position="236"/>
        <end position="259"/>
    </location>
</feature>
<keyword evidence="6 9" id="KW-1133">Transmembrane helix</keyword>
<dbReference type="GO" id="GO:0005637">
    <property type="term" value="C:nuclear inner membrane"/>
    <property type="evidence" value="ECO:0007669"/>
    <property type="project" value="TreeGrafter"/>
</dbReference>